<proteinExistence type="predicted"/>
<gene>
    <name evidence="4" type="primary">LOC129928342</name>
</gene>
<dbReference type="GO" id="GO:0007155">
    <property type="term" value="P:cell adhesion"/>
    <property type="evidence" value="ECO:0007669"/>
    <property type="project" value="InterPro"/>
</dbReference>
<dbReference type="RefSeq" id="XP_055898351.1">
    <property type="nucleotide sequence ID" value="XM_056042376.1"/>
</dbReference>
<protein>
    <submittedName>
        <fullName evidence="4">Uncharacterized protein LOC129928342</fullName>
    </submittedName>
</protein>
<sequence length="361" mass="40053">MEMRTIFSALYAIVTFIISTGYASQLLFHTNEPVIHPILTKTLRLRCSVRNDANSIDVLRPLPAAPTESPNDREVRQLHSNNMPSVNSELMASENVSNTTNVSSGNTTHSTFDLSPQADIVHVMSIIVSKELSGKYLPLAKVTPYDPAFASTWIDNDVKVQGNCETSPVPGEQSFLELTWTSPKEEQAGHFKCDIYALNTDSLAVSLSTSLDITSSAPTFSDLISYVTDHDKIISEKEAEISRLNNETQSLKSALDELKINTTNEIRDLKDNLADMLSPNIESGTIRCPLKEFISFQKTYRVDPLVFSSFVNATSNGNSYNRIGFYIDISNVTTTGFSVDCGYSYNECVPTFKWIATGYYK</sequence>
<evidence type="ECO:0000259" key="2">
    <source>
        <dbReference type="Pfam" id="PF09458"/>
    </source>
</evidence>
<dbReference type="InterPro" id="IPR019019">
    <property type="entry name" value="H-type_lectin_domain"/>
</dbReference>
<feature type="domain" description="H-type lectin" evidence="2">
    <location>
        <begin position="294"/>
        <end position="349"/>
    </location>
</feature>
<dbReference type="SUPFAM" id="SSF141086">
    <property type="entry name" value="Agglutinin HPA-like"/>
    <property type="match status" value="1"/>
</dbReference>
<dbReference type="Proteomes" id="UP001165740">
    <property type="component" value="Chromosome 9"/>
</dbReference>
<dbReference type="InterPro" id="IPR037221">
    <property type="entry name" value="H-type_lectin_dom_sf"/>
</dbReference>
<evidence type="ECO:0000256" key="1">
    <source>
        <dbReference type="SAM" id="Coils"/>
    </source>
</evidence>
<dbReference type="AlphaFoldDB" id="A0A9W3BFY4"/>
<accession>A0A9W3BFY4</accession>
<dbReference type="GeneID" id="129928342"/>
<dbReference type="Pfam" id="PF09458">
    <property type="entry name" value="H_lectin"/>
    <property type="match status" value="1"/>
</dbReference>
<evidence type="ECO:0000313" key="3">
    <source>
        <dbReference type="Proteomes" id="UP001165740"/>
    </source>
</evidence>
<name>A0A9W3BFY4_BIOGL</name>
<evidence type="ECO:0000313" key="4">
    <source>
        <dbReference type="RefSeq" id="XP_055898351.1"/>
    </source>
</evidence>
<organism evidence="3 4">
    <name type="scientific">Biomphalaria glabrata</name>
    <name type="common">Bloodfluke planorb</name>
    <name type="synonym">Freshwater snail</name>
    <dbReference type="NCBI Taxonomy" id="6526"/>
    <lineage>
        <taxon>Eukaryota</taxon>
        <taxon>Metazoa</taxon>
        <taxon>Spiralia</taxon>
        <taxon>Lophotrochozoa</taxon>
        <taxon>Mollusca</taxon>
        <taxon>Gastropoda</taxon>
        <taxon>Heterobranchia</taxon>
        <taxon>Euthyneura</taxon>
        <taxon>Panpulmonata</taxon>
        <taxon>Hygrophila</taxon>
        <taxon>Lymnaeoidea</taxon>
        <taxon>Planorbidae</taxon>
        <taxon>Biomphalaria</taxon>
    </lineage>
</organism>
<feature type="coiled-coil region" evidence="1">
    <location>
        <begin position="227"/>
        <end position="261"/>
    </location>
</feature>
<keyword evidence="3" id="KW-1185">Reference proteome</keyword>
<dbReference type="OrthoDB" id="6077585at2759"/>
<reference evidence="4" key="1">
    <citation type="submission" date="2025-08" db="UniProtKB">
        <authorList>
            <consortium name="RefSeq"/>
        </authorList>
    </citation>
    <scope>IDENTIFICATION</scope>
</reference>
<dbReference type="GO" id="GO:0030246">
    <property type="term" value="F:carbohydrate binding"/>
    <property type="evidence" value="ECO:0007669"/>
    <property type="project" value="InterPro"/>
</dbReference>
<keyword evidence="1" id="KW-0175">Coiled coil</keyword>